<gene>
    <name evidence="2" type="ORF">H9815_17005</name>
</gene>
<reference evidence="2" key="2">
    <citation type="submission" date="2021-04" db="EMBL/GenBank/DDBJ databases">
        <authorList>
            <person name="Gilroy R."/>
        </authorList>
    </citation>
    <scope>NUCLEOTIDE SEQUENCE</scope>
    <source>
        <strain evidence="2">ChiGjej4B4-7305</strain>
    </source>
</reference>
<accession>A0A9D2J5M4</accession>
<evidence type="ECO:0000313" key="3">
    <source>
        <dbReference type="Proteomes" id="UP000824037"/>
    </source>
</evidence>
<sequence>MPTLSVNGTTIGYEDRGDGPPVVLVHGLGLSRQMWRGQIDRFSASHRVIAVDARGAGESGRLGWGTEVLATQARDLVCLLDRLDVARVVLCGVSYGGVLAQEFATTFPERLAGLVVVDSFPDSRLANPLRRAGLRVSAALAGPMLLLPPALMLPAVRRAYRQWPHASAVIAEGYARMRRLETARVRRAINRADYVPALAQLSVPTLGVVGDSSPVLLELMHRFVDAVPGASLETVADSFDPTPLCQPERFDEVLAAFLADQGWTAGSSRWRETGG</sequence>
<evidence type="ECO:0000313" key="2">
    <source>
        <dbReference type="EMBL" id="HIZ37478.1"/>
    </source>
</evidence>
<evidence type="ECO:0000259" key="1">
    <source>
        <dbReference type="Pfam" id="PF00561"/>
    </source>
</evidence>
<dbReference type="AlphaFoldDB" id="A0A9D2J5M4"/>
<proteinExistence type="predicted"/>
<dbReference type="InterPro" id="IPR029058">
    <property type="entry name" value="AB_hydrolase_fold"/>
</dbReference>
<dbReference type="GO" id="GO:0016787">
    <property type="term" value="F:hydrolase activity"/>
    <property type="evidence" value="ECO:0007669"/>
    <property type="project" value="UniProtKB-KW"/>
</dbReference>
<feature type="domain" description="AB hydrolase-1" evidence="1">
    <location>
        <begin position="20"/>
        <end position="127"/>
    </location>
</feature>
<protein>
    <submittedName>
        <fullName evidence="2">Alpha/beta hydrolase</fullName>
    </submittedName>
</protein>
<dbReference type="Pfam" id="PF00561">
    <property type="entry name" value="Abhydrolase_1"/>
    <property type="match status" value="1"/>
</dbReference>
<organism evidence="2 3">
    <name type="scientific">Candidatus Ruania gallistercoris</name>
    <dbReference type="NCBI Taxonomy" id="2838746"/>
    <lineage>
        <taxon>Bacteria</taxon>
        <taxon>Bacillati</taxon>
        <taxon>Actinomycetota</taxon>
        <taxon>Actinomycetes</taxon>
        <taxon>Micrococcales</taxon>
        <taxon>Ruaniaceae</taxon>
        <taxon>Ruania</taxon>
    </lineage>
</organism>
<dbReference type="InterPro" id="IPR050266">
    <property type="entry name" value="AB_hydrolase_sf"/>
</dbReference>
<dbReference type="PRINTS" id="PR00111">
    <property type="entry name" value="ABHYDROLASE"/>
</dbReference>
<reference evidence="2" key="1">
    <citation type="journal article" date="2021" name="PeerJ">
        <title>Extensive microbial diversity within the chicken gut microbiome revealed by metagenomics and culture.</title>
        <authorList>
            <person name="Gilroy R."/>
            <person name="Ravi A."/>
            <person name="Getino M."/>
            <person name="Pursley I."/>
            <person name="Horton D.L."/>
            <person name="Alikhan N.F."/>
            <person name="Baker D."/>
            <person name="Gharbi K."/>
            <person name="Hall N."/>
            <person name="Watson M."/>
            <person name="Adriaenssens E.M."/>
            <person name="Foster-Nyarko E."/>
            <person name="Jarju S."/>
            <person name="Secka A."/>
            <person name="Antonio M."/>
            <person name="Oren A."/>
            <person name="Chaudhuri R.R."/>
            <person name="La Ragione R."/>
            <person name="Hildebrand F."/>
            <person name="Pallen M.J."/>
        </authorList>
    </citation>
    <scope>NUCLEOTIDE SEQUENCE</scope>
    <source>
        <strain evidence="2">ChiGjej4B4-7305</strain>
    </source>
</reference>
<dbReference type="PANTHER" id="PTHR43798">
    <property type="entry name" value="MONOACYLGLYCEROL LIPASE"/>
    <property type="match status" value="1"/>
</dbReference>
<dbReference type="SUPFAM" id="SSF53474">
    <property type="entry name" value="alpha/beta-Hydrolases"/>
    <property type="match status" value="1"/>
</dbReference>
<dbReference type="EMBL" id="DXBY01000293">
    <property type="protein sequence ID" value="HIZ37478.1"/>
    <property type="molecule type" value="Genomic_DNA"/>
</dbReference>
<dbReference type="Proteomes" id="UP000824037">
    <property type="component" value="Unassembled WGS sequence"/>
</dbReference>
<name>A0A9D2J5M4_9MICO</name>
<keyword evidence="2" id="KW-0378">Hydrolase</keyword>
<dbReference type="InterPro" id="IPR000073">
    <property type="entry name" value="AB_hydrolase_1"/>
</dbReference>
<dbReference type="Gene3D" id="3.40.50.1820">
    <property type="entry name" value="alpha/beta hydrolase"/>
    <property type="match status" value="1"/>
</dbReference>
<comment type="caution">
    <text evidence="2">The sequence shown here is derived from an EMBL/GenBank/DDBJ whole genome shotgun (WGS) entry which is preliminary data.</text>
</comment>